<feature type="non-terminal residue" evidence="1">
    <location>
        <position position="1"/>
    </location>
</feature>
<dbReference type="Proteomes" id="UP000699042">
    <property type="component" value="Unassembled WGS sequence"/>
</dbReference>
<organism evidence="1 2">
    <name type="scientific">Colletotrichum scovillei</name>
    <dbReference type="NCBI Taxonomy" id="1209932"/>
    <lineage>
        <taxon>Eukaryota</taxon>
        <taxon>Fungi</taxon>
        <taxon>Dikarya</taxon>
        <taxon>Ascomycota</taxon>
        <taxon>Pezizomycotina</taxon>
        <taxon>Sordariomycetes</taxon>
        <taxon>Hypocreomycetidae</taxon>
        <taxon>Glomerellales</taxon>
        <taxon>Glomerellaceae</taxon>
        <taxon>Colletotrichum</taxon>
        <taxon>Colletotrichum acutatum species complex</taxon>
    </lineage>
</organism>
<feature type="non-terminal residue" evidence="1">
    <location>
        <position position="67"/>
    </location>
</feature>
<dbReference type="AlphaFoldDB" id="A0A9P7QY19"/>
<proteinExistence type="predicted"/>
<evidence type="ECO:0000313" key="1">
    <source>
        <dbReference type="EMBL" id="KAG7043713.1"/>
    </source>
</evidence>
<keyword evidence="2" id="KW-1185">Reference proteome</keyword>
<gene>
    <name evidence="1" type="ORF">JMJ77_011535</name>
</gene>
<name>A0A9P7QY19_9PEZI</name>
<protein>
    <submittedName>
        <fullName evidence="1">Uncharacterized protein</fullName>
    </submittedName>
</protein>
<dbReference type="EMBL" id="JAESDN010000011">
    <property type="protein sequence ID" value="KAG7043713.1"/>
    <property type="molecule type" value="Genomic_DNA"/>
</dbReference>
<comment type="caution">
    <text evidence="1">The sequence shown here is derived from an EMBL/GenBank/DDBJ whole genome shotgun (WGS) entry which is preliminary data.</text>
</comment>
<accession>A0A9P7QY19</accession>
<sequence>RCTRGLREPQNSGFKKRSNRSTCVAWLAPRGESRVAKRVGRDGKRSTCGVAGSRLEAGIFGLIFLTA</sequence>
<evidence type="ECO:0000313" key="2">
    <source>
        <dbReference type="Proteomes" id="UP000699042"/>
    </source>
</evidence>
<reference evidence="1" key="1">
    <citation type="submission" date="2021-05" db="EMBL/GenBank/DDBJ databases">
        <title>Comparative genomics of three Colletotrichum scovillei strains and genetic complementation revealed genes involved fungal growth and virulence on chili pepper.</title>
        <authorList>
            <person name="Hsieh D.-K."/>
            <person name="Chuang S.-C."/>
            <person name="Chen C.-Y."/>
            <person name="Chao Y.-T."/>
            <person name="Lu M.-Y.J."/>
            <person name="Lee M.-H."/>
            <person name="Shih M.-C."/>
        </authorList>
    </citation>
    <scope>NUCLEOTIDE SEQUENCE</scope>
    <source>
        <strain evidence="1">Coll-153</strain>
    </source>
</reference>